<dbReference type="EMBL" id="MU004291">
    <property type="protein sequence ID" value="KAF2661894.1"/>
    <property type="molecule type" value="Genomic_DNA"/>
</dbReference>
<evidence type="ECO:0000313" key="3">
    <source>
        <dbReference type="Proteomes" id="UP000799324"/>
    </source>
</evidence>
<proteinExistence type="predicted"/>
<feature type="compositionally biased region" description="Low complexity" evidence="1">
    <location>
        <begin position="226"/>
        <end position="241"/>
    </location>
</feature>
<feature type="compositionally biased region" description="Low complexity" evidence="1">
    <location>
        <begin position="40"/>
        <end position="49"/>
    </location>
</feature>
<gene>
    <name evidence="2" type="ORF">K491DRAFT_710322</name>
</gene>
<feature type="compositionally biased region" description="Polar residues" evidence="1">
    <location>
        <begin position="1"/>
        <end position="19"/>
    </location>
</feature>
<sequence>MPPTPQSRLPQRATPGSSTRRPRHIPILNVNRKLEQHLQSSPSPASPAESNDEFRPNSRDKPLPSPPAASIVDPLSPPKAARTLVDAAVAEPPGTANWPITEPEKVGTSAVKSAFIPESTSCTPRLPSFVFPLAPEVGGGQEGQEETESSGDERSESRMEAEREETLRALEENSEEPPEKEPPKLKKKPAHPLLPAAAKAQDVKLAGAESKRGPLGPGPSPLRTVQTTGSQSSKGSGKGKQPAVAEAQRDQGSSKALKPKKSLTALLARVKRQVSSGESKVPVPGKTGAGDRAGVQVALEEVRQLAETADKLCESAAALRARLRNVVEQLEGSLE</sequence>
<evidence type="ECO:0000256" key="1">
    <source>
        <dbReference type="SAM" id="MobiDB-lite"/>
    </source>
</evidence>
<feature type="compositionally biased region" description="Low complexity" evidence="1">
    <location>
        <begin position="191"/>
        <end position="200"/>
    </location>
</feature>
<name>A0A6A6TTE0_9PLEO</name>
<organism evidence="2 3">
    <name type="scientific">Lophiostoma macrostomum CBS 122681</name>
    <dbReference type="NCBI Taxonomy" id="1314788"/>
    <lineage>
        <taxon>Eukaryota</taxon>
        <taxon>Fungi</taxon>
        <taxon>Dikarya</taxon>
        <taxon>Ascomycota</taxon>
        <taxon>Pezizomycotina</taxon>
        <taxon>Dothideomycetes</taxon>
        <taxon>Pleosporomycetidae</taxon>
        <taxon>Pleosporales</taxon>
        <taxon>Lophiostomataceae</taxon>
        <taxon>Lophiostoma</taxon>
    </lineage>
</organism>
<accession>A0A6A6TTE0</accession>
<feature type="compositionally biased region" description="Basic and acidic residues" evidence="1">
    <location>
        <begin position="52"/>
        <end position="62"/>
    </location>
</feature>
<protein>
    <submittedName>
        <fullName evidence="2">Uncharacterized protein</fullName>
    </submittedName>
</protein>
<reference evidence="2" key="1">
    <citation type="journal article" date="2020" name="Stud. Mycol.">
        <title>101 Dothideomycetes genomes: a test case for predicting lifestyles and emergence of pathogens.</title>
        <authorList>
            <person name="Haridas S."/>
            <person name="Albert R."/>
            <person name="Binder M."/>
            <person name="Bloem J."/>
            <person name="Labutti K."/>
            <person name="Salamov A."/>
            <person name="Andreopoulos B."/>
            <person name="Baker S."/>
            <person name="Barry K."/>
            <person name="Bills G."/>
            <person name="Bluhm B."/>
            <person name="Cannon C."/>
            <person name="Castanera R."/>
            <person name="Culley D."/>
            <person name="Daum C."/>
            <person name="Ezra D."/>
            <person name="Gonzalez J."/>
            <person name="Henrissat B."/>
            <person name="Kuo A."/>
            <person name="Liang C."/>
            <person name="Lipzen A."/>
            <person name="Lutzoni F."/>
            <person name="Magnuson J."/>
            <person name="Mondo S."/>
            <person name="Nolan M."/>
            <person name="Ohm R."/>
            <person name="Pangilinan J."/>
            <person name="Park H.-J."/>
            <person name="Ramirez L."/>
            <person name="Alfaro M."/>
            <person name="Sun H."/>
            <person name="Tritt A."/>
            <person name="Yoshinaga Y."/>
            <person name="Zwiers L.-H."/>
            <person name="Turgeon B."/>
            <person name="Goodwin S."/>
            <person name="Spatafora J."/>
            <person name="Crous P."/>
            <person name="Grigoriev I."/>
        </authorList>
    </citation>
    <scope>NUCLEOTIDE SEQUENCE</scope>
    <source>
        <strain evidence="2">CBS 122681</strain>
    </source>
</reference>
<feature type="compositionally biased region" description="Basic and acidic residues" evidence="1">
    <location>
        <begin position="151"/>
        <end position="184"/>
    </location>
</feature>
<feature type="region of interest" description="Disordered" evidence="1">
    <location>
        <begin position="119"/>
        <end position="292"/>
    </location>
</feature>
<evidence type="ECO:0000313" key="2">
    <source>
        <dbReference type="EMBL" id="KAF2661894.1"/>
    </source>
</evidence>
<dbReference type="OrthoDB" id="5407305at2759"/>
<dbReference type="AlphaFoldDB" id="A0A6A6TTE0"/>
<feature type="region of interest" description="Disordered" evidence="1">
    <location>
        <begin position="1"/>
        <end position="104"/>
    </location>
</feature>
<dbReference type="Proteomes" id="UP000799324">
    <property type="component" value="Unassembled WGS sequence"/>
</dbReference>
<keyword evidence="3" id="KW-1185">Reference proteome</keyword>